<gene>
    <name evidence="2" type="ORF">Fot_56842</name>
</gene>
<feature type="region of interest" description="Disordered" evidence="1">
    <location>
        <begin position="114"/>
        <end position="135"/>
    </location>
</feature>
<evidence type="ECO:0000313" key="3">
    <source>
        <dbReference type="Proteomes" id="UP001604277"/>
    </source>
</evidence>
<dbReference type="AlphaFoldDB" id="A0ABD1NZH3"/>
<dbReference type="Proteomes" id="UP001604277">
    <property type="component" value="Unassembled WGS sequence"/>
</dbReference>
<dbReference type="EMBL" id="JBFOLJ010000063">
    <property type="protein sequence ID" value="KAL2456488.1"/>
    <property type="molecule type" value="Genomic_DNA"/>
</dbReference>
<feature type="region of interest" description="Disordered" evidence="1">
    <location>
        <begin position="22"/>
        <end position="65"/>
    </location>
</feature>
<organism evidence="2 3">
    <name type="scientific">Forsythia ovata</name>
    <dbReference type="NCBI Taxonomy" id="205694"/>
    <lineage>
        <taxon>Eukaryota</taxon>
        <taxon>Viridiplantae</taxon>
        <taxon>Streptophyta</taxon>
        <taxon>Embryophyta</taxon>
        <taxon>Tracheophyta</taxon>
        <taxon>Spermatophyta</taxon>
        <taxon>Magnoliopsida</taxon>
        <taxon>eudicotyledons</taxon>
        <taxon>Gunneridae</taxon>
        <taxon>Pentapetalae</taxon>
        <taxon>asterids</taxon>
        <taxon>lamiids</taxon>
        <taxon>Lamiales</taxon>
        <taxon>Oleaceae</taxon>
        <taxon>Forsythieae</taxon>
        <taxon>Forsythia</taxon>
    </lineage>
</organism>
<proteinExistence type="predicted"/>
<comment type="caution">
    <text evidence="2">The sequence shown here is derived from an EMBL/GenBank/DDBJ whole genome shotgun (WGS) entry which is preliminary data.</text>
</comment>
<name>A0ABD1NZH3_9LAMI</name>
<protein>
    <submittedName>
        <fullName evidence="2">Uncharacterized protein</fullName>
    </submittedName>
</protein>
<feature type="compositionally biased region" description="Polar residues" evidence="1">
    <location>
        <begin position="49"/>
        <end position="58"/>
    </location>
</feature>
<evidence type="ECO:0000313" key="2">
    <source>
        <dbReference type="EMBL" id="KAL2456488.1"/>
    </source>
</evidence>
<keyword evidence="3" id="KW-1185">Reference proteome</keyword>
<accession>A0ABD1NZH3</accession>
<sequence>MEDIKLIEEELALPEIKPDFPKSGYKTLEKHRQGADDANSRKKLKLETFSPNNNNDVSSFAADGKMPELKAEKNITVAAEEDRKGKGIFMDDKRKGKTIQEFEDDDDKWRVIEESEDDQDYMSDDSDSEFSDGLDTDLEDYLPFEDDRDKFLKGSNLKIKKKLDYPLSASFTSSIFRSSQPFCSDCQ</sequence>
<reference evidence="3" key="1">
    <citation type="submission" date="2024-07" db="EMBL/GenBank/DDBJ databases">
        <title>Two chromosome-level genome assemblies of Korean endemic species Abeliophyllum distichum and Forsythia ovata (Oleaceae).</title>
        <authorList>
            <person name="Jang H."/>
        </authorList>
    </citation>
    <scope>NUCLEOTIDE SEQUENCE [LARGE SCALE GENOMIC DNA]</scope>
</reference>
<feature type="compositionally biased region" description="Basic and acidic residues" evidence="1">
    <location>
        <begin position="27"/>
        <end position="40"/>
    </location>
</feature>
<evidence type="ECO:0000256" key="1">
    <source>
        <dbReference type="SAM" id="MobiDB-lite"/>
    </source>
</evidence>